<evidence type="ECO:0000313" key="1">
    <source>
        <dbReference type="EMBL" id="KAG8650724.1"/>
    </source>
</evidence>
<accession>A0ACB7HFG4</accession>
<organism evidence="1 2">
    <name type="scientific">Manihot esculenta</name>
    <name type="common">Cassava</name>
    <name type="synonym">Jatropha manihot</name>
    <dbReference type="NCBI Taxonomy" id="3983"/>
    <lineage>
        <taxon>Eukaryota</taxon>
        <taxon>Viridiplantae</taxon>
        <taxon>Streptophyta</taxon>
        <taxon>Embryophyta</taxon>
        <taxon>Tracheophyta</taxon>
        <taxon>Spermatophyta</taxon>
        <taxon>Magnoliopsida</taxon>
        <taxon>eudicotyledons</taxon>
        <taxon>Gunneridae</taxon>
        <taxon>Pentapetalae</taxon>
        <taxon>rosids</taxon>
        <taxon>fabids</taxon>
        <taxon>Malpighiales</taxon>
        <taxon>Euphorbiaceae</taxon>
        <taxon>Crotonoideae</taxon>
        <taxon>Manihoteae</taxon>
        <taxon>Manihot</taxon>
    </lineage>
</organism>
<keyword evidence="2" id="KW-1185">Reference proteome</keyword>
<comment type="caution">
    <text evidence="1">The sequence shown here is derived from an EMBL/GenBank/DDBJ whole genome shotgun (WGS) entry which is preliminary data.</text>
</comment>
<protein>
    <submittedName>
        <fullName evidence="1">Uncharacterized protein</fullName>
    </submittedName>
</protein>
<evidence type="ECO:0000313" key="2">
    <source>
        <dbReference type="Proteomes" id="UP000091857"/>
    </source>
</evidence>
<dbReference type="EMBL" id="CM004393">
    <property type="protein sequence ID" value="KAG8650724.1"/>
    <property type="molecule type" value="Genomic_DNA"/>
</dbReference>
<proteinExistence type="predicted"/>
<sequence length="466" mass="53318">MSNANSNELSSPIDQMSYVIFLSTQDLSTSSVMDDATTNVDESNQNKEKEDEENSFCLKKRKQTSKVWTKFKKITLSDGTMKAECIHCKHQLGVSKTDATTHLLRHLNICLRRNLQKHTLNFCDVPPPHTGVVICDVLQKCSVEWGIEDKVWTISVDNARYNDVAVRMLKDNIAYKNSLAHHGKLFHVRCCAHILNLLVQDGLSEIADIIKNVRESVKHLVVSKSRCLIFSEIAKQLKLPSKKLLLDCGTRWNATYFILSAALKFKDVFPRYQQRDSSYTYLPSEDDWQKVKEVCSFLEEFNEITNVISGTEYPISNLFLPELHSRKKLLDKAHENGDIYMKAMVGKMKSKFDKYLGDLLDQKLVVVKLKKKDLVQAKFELDVYLEESVHIYQDDSNFDALEWWKMNNMKFRILSKMARDILSIPITTVASESAFSAGGRIIDPHKASLGAKTVQDKEDIQEIILP</sequence>
<dbReference type="Proteomes" id="UP000091857">
    <property type="component" value="Chromosome 7"/>
</dbReference>
<reference evidence="2" key="1">
    <citation type="journal article" date="2016" name="Nat. Biotechnol.">
        <title>Sequencing wild and cultivated cassava and related species reveals extensive interspecific hybridization and genetic diversity.</title>
        <authorList>
            <person name="Bredeson J.V."/>
            <person name="Lyons J.B."/>
            <person name="Prochnik S.E."/>
            <person name="Wu G.A."/>
            <person name="Ha C.M."/>
            <person name="Edsinger-Gonzales E."/>
            <person name="Grimwood J."/>
            <person name="Schmutz J."/>
            <person name="Rabbi I.Y."/>
            <person name="Egesi C."/>
            <person name="Nauluvula P."/>
            <person name="Lebot V."/>
            <person name="Ndunguru J."/>
            <person name="Mkamilo G."/>
            <person name="Bart R.S."/>
            <person name="Setter T.L."/>
            <person name="Gleadow R.M."/>
            <person name="Kulakow P."/>
            <person name="Ferguson M.E."/>
            <person name="Rounsley S."/>
            <person name="Rokhsar D.S."/>
        </authorList>
    </citation>
    <scope>NUCLEOTIDE SEQUENCE [LARGE SCALE GENOMIC DNA]</scope>
    <source>
        <strain evidence="2">cv. AM560-2</strain>
    </source>
</reference>
<name>A0ACB7HFG4_MANES</name>
<gene>
    <name evidence="1" type="ORF">MANES_07G065770v8</name>
</gene>